<name>A0A7Y0XCF1_VIBPH</name>
<reference evidence="1 2" key="1">
    <citation type="submission" date="2020-04" db="EMBL/GenBank/DDBJ databases">
        <title>Whole-genome sequencing of Vibrio spp. from China reveals different genetic environments of blaCTX-M-14 among diverse lineages.</title>
        <authorList>
            <person name="Zheng Z."/>
            <person name="Ye L."/>
            <person name="Chen S."/>
        </authorList>
    </citation>
    <scope>NUCLEOTIDE SEQUENCE [LARGE SCALE GENOMIC DNA]</scope>
    <source>
        <strain evidence="1 2">Vb0551</strain>
    </source>
</reference>
<proteinExistence type="predicted"/>
<organism evidence="1 2">
    <name type="scientific">Vibrio parahaemolyticus</name>
    <dbReference type="NCBI Taxonomy" id="670"/>
    <lineage>
        <taxon>Bacteria</taxon>
        <taxon>Pseudomonadati</taxon>
        <taxon>Pseudomonadota</taxon>
        <taxon>Gammaproteobacteria</taxon>
        <taxon>Vibrionales</taxon>
        <taxon>Vibrionaceae</taxon>
        <taxon>Vibrio</taxon>
    </lineage>
</organism>
<accession>A0A7Y0XCF1</accession>
<comment type="caution">
    <text evidence="1">The sequence shown here is derived from an EMBL/GenBank/DDBJ whole genome shotgun (WGS) entry which is preliminary data.</text>
</comment>
<dbReference type="SUPFAM" id="SSF53300">
    <property type="entry name" value="vWA-like"/>
    <property type="match status" value="1"/>
</dbReference>
<protein>
    <submittedName>
        <fullName evidence="1">VWA domain-containing protein</fullName>
    </submittedName>
</protein>
<dbReference type="InterPro" id="IPR008912">
    <property type="entry name" value="Uncharacterised_CoxE"/>
</dbReference>
<evidence type="ECO:0000313" key="2">
    <source>
        <dbReference type="Proteomes" id="UP000518904"/>
    </source>
</evidence>
<dbReference type="Proteomes" id="UP000518904">
    <property type="component" value="Unassembled WGS sequence"/>
</dbReference>
<sequence length="83" mass="9674">IKRNLKHYQIDTETFILERPFFYQTQQNKVPWDIHLVVDQSGSMLNSLIHAAVVATIFCRLPMLNVKLYLFDTRVVDVTDHAG</sequence>
<dbReference type="AlphaFoldDB" id="A0A7Y0XCF1"/>
<dbReference type="Pfam" id="PF05762">
    <property type="entry name" value="VWA_CoxE"/>
    <property type="match status" value="1"/>
</dbReference>
<dbReference type="EMBL" id="JABCLB010001186">
    <property type="protein sequence ID" value="NMU83845.1"/>
    <property type="molecule type" value="Genomic_DNA"/>
</dbReference>
<gene>
    <name evidence="1" type="ORF">HKB16_13195</name>
</gene>
<evidence type="ECO:0000313" key="1">
    <source>
        <dbReference type="EMBL" id="NMU83845.1"/>
    </source>
</evidence>
<dbReference type="InterPro" id="IPR036465">
    <property type="entry name" value="vWFA_dom_sf"/>
</dbReference>
<feature type="non-terminal residue" evidence="1">
    <location>
        <position position="83"/>
    </location>
</feature>
<feature type="non-terminal residue" evidence="1">
    <location>
        <position position="1"/>
    </location>
</feature>